<dbReference type="InterPro" id="IPR011990">
    <property type="entry name" value="TPR-like_helical_dom_sf"/>
</dbReference>
<sequence>MSEQHRPSCAKRWREHATAEQWAVERTVDAIHGCCGVSRLRAHRLARGWTLGTAVAEFHRMCSESGVTSPPKADEDQLALWEKRPDRRPRAATVDLLCRLYRTDSQGIGLVGDYRRSSELEAPTPRPSSGYVRENSARGPFAAARSEGDTITDLPADPIERMAGSVRRSVDGTLASTSVSTGQLDLLDERLLWLRTQYISTPPEAMLGVLLADLEEVRTLAAERQPAAAQVRLSETIALLATLVADCLMKLGRLRQSRAWYATARTAADDSGNIEIRARVRAQAAMLPYYYGPLESAISLAREARLLLRHRFSATGAFAAAAEARALARQGDASGAEEALHNARSVFEKCEHGPVEDAFAFPERRLLLYLSGVHTFLGRSRQAREVQQRALSLYPSHSGIDPALLRLEQAICLARERNLTEACRLAGAAYLQASPAHRTTILGARARHVIEALPPSARSARAVRELGEILALPPGTV</sequence>
<dbReference type="Proteomes" id="UP000473014">
    <property type="component" value="Unassembled WGS sequence"/>
</dbReference>
<organism evidence="1 2">
    <name type="scientific">Streptomyces taklimakanensis</name>
    <dbReference type="NCBI Taxonomy" id="2569853"/>
    <lineage>
        <taxon>Bacteria</taxon>
        <taxon>Bacillati</taxon>
        <taxon>Actinomycetota</taxon>
        <taxon>Actinomycetes</taxon>
        <taxon>Kitasatosporales</taxon>
        <taxon>Streptomycetaceae</taxon>
        <taxon>Streptomyces</taxon>
    </lineage>
</organism>
<proteinExistence type="predicted"/>
<name>A0A6G2B7V4_9ACTN</name>
<evidence type="ECO:0000313" key="2">
    <source>
        <dbReference type="Proteomes" id="UP000473014"/>
    </source>
</evidence>
<dbReference type="RefSeq" id="WP_155070022.1">
    <property type="nucleotide sequence ID" value="NZ_WIXO01000001.1"/>
</dbReference>
<dbReference type="SUPFAM" id="SSF48452">
    <property type="entry name" value="TPR-like"/>
    <property type="match status" value="1"/>
</dbReference>
<dbReference type="OrthoDB" id="4508581at2"/>
<comment type="caution">
    <text evidence="1">The sequence shown here is derived from an EMBL/GenBank/DDBJ whole genome shotgun (WGS) entry which is preliminary data.</text>
</comment>
<keyword evidence="2" id="KW-1185">Reference proteome</keyword>
<dbReference type="EMBL" id="WIXO01000001">
    <property type="protein sequence ID" value="MTE18347.1"/>
    <property type="molecule type" value="Genomic_DNA"/>
</dbReference>
<dbReference type="AlphaFoldDB" id="A0A6G2B7V4"/>
<evidence type="ECO:0008006" key="3">
    <source>
        <dbReference type="Google" id="ProtNLM"/>
    </source>
</evidence>
<dbReference type="Gene3D" id="1.25.40.10">
    <property type="entry name" value="Tetratricopeptide repeat domain"/>
    <property type="match status" value="1"/>
</dbReference>
<protein>
    <recommendedName>
        <fullName evidence="3">XRE family transcriptional regulator</fullName>
    </recommendedName>
</protein>
<gene>
    <name evidence="1" type="ORF">F0L17_04225</name>
</gene>
<reference evidence="1 2" key="1">
    <citation type="submission" date="2019-11" db="EMBL/GenBank/DDBJ databases">
        <authorList>
            <person name="Yuan L."/>
        </authorList>
    </citation>
    <scope>NUCLEOTIDE SEQUENCE [LARGE SCALE GENOMIC DNA]</scope>
    <source>
        <strain evidence="1 2">TRM43335</strain>
    </source>
</reference>
<evidence type="ECO:0000313" key="1">
    <source>
        <dbReference type="EMBL" id="MTE18347.1"/>
    </source>
</evidence>
<accession>A0A6G2B7V4</accession>